<organism evidence="2 3">
    <name type="scientific">Riccia sorocarpa</name>
    <dbReference type="NCBI Taxonomy" id="122646"/>
    <lineage>
        <taxon>Eukaryota</taxon>
        <taxon>Viridiplantae</taxon>
        <taxon>Streptophyta</taxon>
        <taxon>Embryophyta</taxon>
        <taxon>Marchantiophyta</taxon>
        <taxon>Marchantiopsida</taxon>
        <taxon>Marchantiidae</taxon>
        <taxon>Marchantiales</taxon>
        <taxon>Ricciaceae</taxon>
        <taxon>Riccia</taxon>
    </lineage>
</organism>
<name>A0ABD3H448_9MARC</name>
<accession>A0ABD3H448</accession>
<dbReference type="Proteomes" id="UP001633002">
    <property type="component" value="Unassembled WGS sequence"/>
</dbReference>
<dbReference type="AlphaFoldDB" id="A0ABD3H448"/>
<protein>
    <submittedName>
        <fullName evidence="2">Uncharacterized protein</fullName>
    </submittedName>
</protein>
<reference evidence="2 3" key="1">
    <citation type="submission" date="2024-09" db="EMBL/GenBank/DDBJ databases">
        <title>Chromosome-scale assembly of Riccia sorocarpa.</title>
        <authorList>
            <person name="Paukszto L."/>
        </authorList>
    </citation>
    <scope>NUCLEOTIDE SEQUENCE [LARGE SCALE GENOMIC DNA]</scope>
    <source>
        <strain evidence="2">LP-2024</strain>
        <tissue evidence="2">Aerial parts of the thallus</tissue>
    </source>
</reference>
<evidence type="ECO:0000313" key="3">
    <source>
        <dbReference type="Proteomes" id="UP001633002"/>
    </source>
</evidence>
<gene>
    <name evidence="2" type="ORF">R1sor_008856</name>
</gene>
<feature type="region of interest" description="Disordered" evidence="1">
    <location>
        <begin position="1"/>
        <end position="44"/>
    </location>
</feature>
<evidence type="ECO:0000256" key="1">
    <source>
        <dbReference type="SAM" id="MobiDB-lite"/>
    </source>
</evidence>
<sequence>MESTEALMETGGDGDPPMEAPEARQEPLETGNESTPDGCQPTEEPTEAWCIASNNFIHQLRQLVATILCPPIHVPVEGNET</sequence>
<keyword evidence="3" id="KW-1185">Reference proteome</keyword>
<comment type="caution">
    <text evidence="2">The sequence shown here is derived from an EMBL/GenBank/DDBJ whole genome shotgun (WGS) entry which is preliminary data.</text>
</comment>
<proteinExistence type="predicted"/>
<evidence type="ECO:0000313" key="2">
    <source>
        <dbReference type="EMBL" id="KAL3686282.1"/>
    </source>
</evidence>
<dbReference type="EMBL" id="JBJQOH010000005">
    <property type="protein sequence ID" value="KAL3686282.1"/>
    <property type="molecule type" value="Genomic_DNA"/>
</dbReference>